<evidence type="ECO:0000313" key="2">
    <source>
        <dbReference type="Proteomes" id="UP000294911"/>
    </source>
</evidence>
<dbReference type="PROSITE" id="PS51257">
    <property type="entry name" value="PROKAR_LIPOPROTEIN"/>
    <property type="match status" value="1"/>
</dbReference>
<evidence type="ECO:0000313" key="1">
    <source>
        <dbReference type="EMBL" id="TCP57256.1"/>
    </source>
</evidence>
<organism evidence="1 2">
    <name type="scientific">Tamaricihabitans halophyticus</name>
    <dbReference type="NCBI Taxonomy" id="1262583"/>
    <lineage>
        <taxon>Bacteria</taxon>
        <taxon>Bacillati</taxon>
        <taxon>Actinomycetota</taxon>
        <taxon>Actinomycetes</taxon>
        <taxon>Pseudonocardiales</taxon>
        <taxon>Pseudonocardiaceae</taxon>
        <taxon>Tamaricihabitans</taxon>
    </lineage>
</organism>
<dbReference type="AlphaFoldDB" id="A0A4V2SV76"/>
<protein>
    <recommendedName>
        <fullName evidence="3">DUF3558 domain-containing protein</fullName>
    </recommendedName>
</protein>
<comment type="caution">
    <text evidence="1">The sequence shown here is derived from an EMBL/GenBank/DDBJ whole genome shotgun (WGS) entry which is preliminary data.</text>
</comment>
<dbReference type="Proteomes" id="UP000294911">
    <property type="component" value="Unassembled WGS sequence"/>
</dbReference>
<name>A0A4V2SV76_9PSEU</name>
<proteinExistence type="predicted"/>
<reference evidence="1 2" key="1">
    <citation type="submission" date="2019-03" db="EMBL/GenBank/DDBJ databases">
        <title>Genomic Encyclopedia of Type Strains, Phase IV (KMG-IV): sequencing the most valuable type-strain genomes for metagenomic binning, comparative biology and taxonomic classification.</title>
        <authorList>
            <person name="Goeker M."/>
        </authorList>
    </citation>
    <scope>NUCLEOTIDE SEQUENCE [LARGE SCALE GENOMIC DNA]</scope>
    <source>
        <strain evidence="1 2">DSM 45765</strain>
    </source>
</reference>
<sequence length="198" mass="21312">MRFSNMATRVVATTFVVVGLAACGSEPTTGPPHIPDEWVQILDEQLAEADQVGEIPMIDGYAGCELFDPPEVGSGTPKPSGAGVSTFGEDGERYICEFSEPPITFVIGRTASAEGFTETTLSSDNPQVEMHEVAGVSIPVHVETYPNGRQEQMAQIIDKQRKVFVSADMETKPSDVLPKGWDTADTARMLADFVRSGD</sequence>
<evidence type="ECO:0008006" key="3">
    <source>
        <dbReference type="Google" id="ProtNLM"/>
    </source>
</evidence>
<gene>
    <name evidence="1" type="ORF">EV191_1011209</name>
</gene>
<accession>A0A4V2SV76</accession>
<dbReference type="EMBL" id="SLXQ01000001">
    <property type="protein sequence ID" value="TCP57256.1"/>
    <property type="molecule type" value="Genomic_DNA"/>
</dbReference>
<keyword evidence="2" id="KW-1185">Reference proteome</keyword>